<keyword evidence="2" id="KW-1185">Reference proteome</keyword>
<dbReference type="WBParaSite" id="PSAMB.scaffold1231size34011.g11899.t1">
    <property type="protein sequence ID" value="PSAMB.scaffold1231size34011.g11899.t1"/>
    <property type="gene ID" value="PSAMB.scaffold1231size34011.g11899"/>
</dbReference>
<feature type="transmembrane region" description="Helical" evidence="1">
    <location>
        <begin position="51"/>
        <end position="73"/>
    </location>
</feature>
<keyword evidence="1" id="KW-0472">Membrane</keyword>
<sequence>MENGVMTGRLSVVQLGMAPNTTDNEYMAVFRPFIWLSSASGVGARSRLGNVYSLCTLLLIIFCMLRGCSFLDLDGFRPALVFKVLLLLYSAHTFVSYLFINNIKHHSLPMFLARWREVQRDSHNIANIAKLKMAAKVGISYVIGVAIVNGIFVGCGSIEFLIKFPFIQSYLFLPELSIANGVIVFFTSFTFALSQVLYMTFCLVLMSEYHHYDQEFLQLQLHQLSDRLPLLRRQHRKITKLTGRKLTWFAIV</sequence>
<protein>
    <submittedName>
        <fullName evidence="3">Uncharacterized protein</fullName>
    </submittedName>
</protein>
<dbReference type="Proteomes" id="UP000887566">
    <property type="component" value="Unplaced"/>
</dbReference>
<dbReference type="AlphaFoldDB" id="A0A914UUW7"/>
<keyword evidence="1" id="KW-1133">Transmembrane helix</keyword>
<feature type="transmembrane region" description="Helical" evidence="1">
    <location>
        <begin position="139"/>
        <end position="162"/>
    </location>
</feature>
<organism evidence="2 3">
    <name type="scientific">Plectus sambesii</name>
    <dbReference type="NCBI Taxonomy" id="2011161"/>
    <lineage>
        <taxon>Eukaryota</taxon>
        <taxon>Metazoa</taxon>
        <taxon>Ecdysozoa</taxon>
        <taxon>Nematoda</taxon>
        <taxon>Chromadorea</taxon>
        <taxon>Plectida</taxon>
        <taxon>Plectina</taxon>
        <taxon>Plectoidea</taxon>
        <taxon>Plectidae</taxon>
        <taxon>Plectus</taxon>
    </lineage>
</organism>
<evidence type="ECO:0000313" key="2">
    <source>
        <dbReference type="Proteomes" id="UP000887566"/>
    </source>
</evidence>
<feature type="transmembrane region" description="Helical" evidence="1">
    <location>
        <begin position="182"/>
        <end position="206"/>
    </location>
</feature>
<feature type="transmembrane region" description="Helical" evidence="1">
    <location>
        <begin position="79"/>
        <end position="100"/>
    </location>
</feature>
<proteinExistence type="predicted"/>
<evidence type="ECO:0000313" key="3">
    <source>
        <dbReference type="WBParaSite" id="PSAMB.scaffold1231size34011.g11899.t1"/>
    </source>
</evidence>
<keyword evidence="1" id="KW-0812">Transmembrane</keyword>
<reference evidence="3" key="1">
    <citation type="submission" date="2022-11" db="UniProtKB">
        <authorList>
            <consortium name="WormBaseParasite"/>
        </authorList>
    </citation>
    <scope>IDENTIFICATION</scope>
</reference>
<accession>A0A914UUW7</accession>
<evidence type="ECO:0000256" key="1">
    <source>
        <dbReference type="SAM" id="Phobius"/>
    </source>
</evidence>
<name>A0A914UUW7_9BILA</name>